<keyword evidence="4" id="KW-1185">Reference proteome</keyword>
<dbReference type="Pfam" id="PF00992">
    <property type="entry name" value="Troponin"/>
    <property type="match status" value="1"/>
</dbReference>
<dbReference type="InterPro" id="IPR001978">
    <property type="entry name" value="Troponin"/>
</dbReference>
<evidence type="ECO:0000313" key="3">
    <source>
        <dbReference type="EMBL" id="CAL4155191.1"/>
    </source>
</evidence>
<dbReference type="PANTHER" id="PTHR13738:SF1">
    <property type="entry name" value="TROPONIN I"/>
    <property type="match status" value="1"/>
</dbReference>
<dbReference type="PANTHER" id="PTHR13738">
    <property type="entry name" value="TROPONIN I"/>
    <property type="match status" value="1"/>
</dbReference>
<dbReference type="EMBL" id="CAXKWB010040584">
    <property type="protein sequence ID" value="CAL4155179.1"/>
    <property type="molecule type" value="Genomic_DNA"/>
</dbReference>
<gene>
    <name evidence="2" type="ORF">MNOR_LOCUS31467</name>
    <name evidence="3" type="ORF">MNOR_LOCUS31471</name>
</gene>
<dbReference type="InterPro" id="IPR050875">
    <property type="entry name" value="Troponin_I"/>
</dbReference>
<protein>
    <recommendedName>
        <fullName evidence="5">Troponin I</fullName>
    </recommendedName>
</protein>
<comment type="similarity">
    <text evidence="1">Belongs to the troponin I family.</text>
</comment>
<organism evidence="2 4">
    <name type="scientific">Meganyctiphanes norvegica</name>
    <name type="common">Northern krill</name>
    <name type="synonym">Thysanopoda norvegica</name>
    <dbReference type="NCBI Taxonomy" id="48144"/>
    <lineage>
        <taxon>Eukaryota</taxon>
        <taxon>Metazoa</taxon>
        <taxon>Ecdysozoa</taxon>
        <taxon>Arthropoda</taxon>
        <taxon>Crustacea</taxon>
        <taxon>Multicrustacea</taxon>
        <taxon>Malacostraca</taxon>
        <taxon>Eumalacostraca</taxon>
        <taxon>Eucarida</taxon>
        <taxon>Euphausiacea</taxon>
        <taxon>Euphausiidae</taxon>
        <taxon>Meganyctiphanes</taxon>
    </lineage>
</organism>
<dbReference type="Proteomes" id="UP001497623">
    <property type="component" value="Unassembled WGS sequence"/>
</dbReference>
<reference evidence="2 4" key="1">
    <citation type="submission" date="2024-05" db="EMBL/GenBank/DDBJ databases">
        <authorList>
            <person name="Wallberg A."/>
        </authorList>
    </citation>
    <scope>NUCLEOTIDE SEQUENCE [LARGE SCALE GENOMIC DNA]</scope>
</reference>
<dbReference type="GO" id="GO:0006936">
    <property type="term" value="P:muscle contraction"/>
    <property type="evidence" value="ECO:0007669"/>
    <property type="project" value="TreeGrafter"/>
</dbReference>
<evidence type="ECO:0008006" key="5">
    <source>
        <dbReference type="Google" id="ProtNLM"/>
    </source>
</evidence>
<dbReference type="EMBL" id="CAXKWB010040584">
    <property type="protein sequence ID" value="CAL4155191.1"/>
    <property type="molecule type" value="Genomic_DNA"/>
</dbReference>
<dbReference type="SUPFAM" id="SSF90250">
    <property type="entry name" value="Troponin coil-coiled subunits"/>
    <property type="match status" value="1"/>
</dbReference>
<dbReference type="InterPro" id="IPR038077">
    <property type="entry name" value="Troponin_sf"/>
</dbReference>
<dbReference type="AlphaFoldDB" id="A0AAV2S288"/>
<dbReference type="Gene3D" id="1.20.5.350">
    <property type="match status" value="1"/>
</dbReference>
<name>A0AAV2S288_MEGNR</name>
<dbReference type="GO" id="GO:0005861">
    <property type="term" value="C:troponin complex"/>
    <property type="evidence" value="ECO:0007669"/>
    <property type="project" value="InterPro"/>
</dbReference>
<proteinExistence type="inferred from homology"/>
<sequence length="145" mass="17513">MGKKHKHFLSRERHKKLRMIIHHLVEEERLKEQEMKLQERRRIIAERVGQQTNIDDMDDDSLRELIKSYHERVYLCESQKWDLEFEVRKSDLMVHELYSQVNDLRGKFVKPALKKVTQYDKTMAKFQAKTGDFNFKAQLKHVAMG</sequence>
<evidence type="ECO:0000313" key="2">
    <source>
        <dbReference type="EMBL" id="CAL4155179.1"/>
    </source>
</evidence>
<evidence type="ECO:0000256" key="1">
    <source>
        <dbReference type="ARBA" id="ARBA00009930"/>
    </source>
</evidence>
<accession>A0AAV2S288</accession>
<comment type="caution">
    <text evidence="2">The sequence shown here is derived from an EMBL/GenBank/DDBJ whole genome shotgun (WGS) entry which is preliminary data.</text>
</comment>
<evidence type="ECO:0000313" key="4">
    <source>
        <dbReference type="Proteomes" id="UP001497623"/>
    </source>
</evidence>